<comment type="caution">
    <text evidence="2">The sequence shown here is derived from an EMBL/GenBank/DDBJ whole genome shotgun (WGS) entry which is preliminary data.</text>
</comment>
<evidence type="ECO:0000256" key="1">
    <source>
        <dbReference type="SAM" id="MobiDB-lite"/>
    </source>
</evidence>
<dbReference type="RefSeq" id="WP_393010069.1">
    <property type="nucleotide sequence ID" value="NZ_JAZAQF010000006.1"/>
</dbReference>
<evidence type="ECO:0000313" key="3">
    <source>
        <dbReference type="Proteomes" id="UP001604335"/>
    </source>
</evidence>
<organism evidence="2 3">
    <name type="scientific">Limnothrix redekei LRLZ20PSL1</name>
    <dbReference type="NCBI Taxonomy" id="3112953"/>
    <lineage>
        <taxon>Bacteria</taxon>
        <taxon>Bacillati</taxon>
        <taxon>Cyanobacteriota</taxon>
        <taxon>Cyanophyceae</taxon>
        <taxon>Pseudanabaenales</taxon>
        <taxon>Pseudanabaenaceae</taxon>
        <taxon>Limnothrix</taxon>
    </lineage>
</organism>
<dbReference type="EMBL" id="JAZAQF010000006">
    <property type="protein sequence ID" value="MFG3816284.1"/>
    <property type="molecule type" value="Genomic_DNA"/>
</dbReference>
<feature type="compositionally biased region" description="Basic and acidic residues" evidence="1">
    <location>
        <begin position="121"/>
        <end position="133"/>
    </location>
</feature>
<name>A0ABW7C4Y4_9CYAN</name>
<protein>
    <recommendedName>
        <fullName evidence="4">DRBM domain-containing protein</fullName>
    </recommendedName>
</protein>
<feature type="compositionally biased region" description="Polar residues" evidence="1">
    <location>
        <begin position="139"/>
        <end position="152"/>
    </location>
</feature>
<sequence>MFAEFRARYPNGSLTSEIIEVNQGKFIVRAAVTLEGTVLATGFGASEQLEEAEDRARLRALEAVGLFLEPADRGQAQLISSTPTYQLPAALSVVTPIAAPISTPIPAPLAAPMVDVVDDRFDDRSPDRFDSRSGMDPTLNPTLNPALASTSPGYDDLYEVEHGASDPLPTMEPEWPPEPEPEPAPAPAPKRSRRAASPPAPTPTPVPAPAPAPAPAPTDLSDAIAQTDVLMKRLGWNKQQGVEYLQMAFGKRTRAQLTDRELLQFLQHLQTLADDPDF</sequence>
<keyword evidence="3" id="KW-1185">Reference proteome</keyword>
<evidence type="ECO:0000313" key="2">
    <source>
        <dbReference type="EMBL" id="MFG3816284.1"/>
    </source>
</evidence>
<gene>
    <name evidence="2" type="ORF">VPK24_01435</name>
</gene>
<feature type="compositionally biased region" description="Pro residues" evidence="1">
    <location>
        <begin position="198"/>
        <end position="216"/>
    </location>
</feature>
<accession>A0ABW7C4Y4</accession>
<reference evidence="3" key="1">
    <citation type="journal article" date="2024" name="Algal Res.">
        <title>Biochemical, toxicological and genomic investigation of a high-biomass producing Limnothrix strain isolated from Italian shallow drinking water reservoir.</title>
        <authorList>
            <person name="Simonazzi M."/>
            <person name="Shishido T.K."/>
            <person name="Delbaje E."/>
            <person name="Wahlsten M."/>
            <person name="Fewer D.P."/>
            <person name="Sivonen K."/>
            <person name="Pezzolesi L."/>
            <person name="Pistocchi R."/>
        </authorList>
    </citation>
    <scope>NUCLEOTIDE SEQUENCE [LARGE SCALE GENOMIC DNA]</scope>
    <source>
        <strain evidence="3">LRLZ20PSL1</strain>
    </source>
</reference>
<proteinExistence type="predicted"/>
<evidence type="ECO:0008006" key="4">
    <source>
        <dbReference type="Google" id="ProtNLM"/>
    </source>
</evidence>
<feature type="region of interest" description="Disordered" evidence="1">
    <location>
        <begin position="121"/>
        <end position="220"/>
    </location>
</feature>
<dbReference type="Proteomes" id="UP001604335">
    <property type="component" value="Unassembled WGS sequence"/>
</dbReference>